<evidence type="ECO:0000313" key="3">
    <source>
        <dbReference type="EMBL" id="KAJ4982336.1"/>
    </source>
</evidence>
<keyword evidence="4" id="KW-1185">Reference proteome</keyword>
<dbReference type="EMBL" id="JAMYWD010000001">
    <property type="protein sequence ID" value="KAJ4982336.1"/>
    <property type="molecule type" value="Genomic_DNA"/>
</dbReference>
<dbReference type="InterPro" id="IPR025521">
    <property type="entry name" value="Neprosin_propep"/>
</dbReference>
<dbReference type="InterPro" id="IPR004314">
    <property type="entry name" value="Neprosin"/>
</dbReference>
<feature type="domain" description="Neprosin PEP catalytic" evidence="2">
    <location>
        <begin position="138"/>
        <end position="363"/>
    </location>
</feature>
<comment type="caution">
    <text evidence="3">The sequence shown here is derived from an EMBL/GenBank/DDBJ whole genome shotgun (WGS) entry which is preliminary data.</text>
</comment>
<reference evidence="3" key="1">
    <citation type="journal article" date="2023" name="Plant J.">
        <title>The genome of the king protea, Protea cynaroides.</title>
        <authorList>
            <person name="Chang J."/>
            <person name="Duong T.A."/>
            <person name="Schoeman C."/>
            <person name="Ma X."/>
            <person name="Roodt D."/>
            <person name="Barker N."/>
            <person name="Li Z."/>
            <person name="Van de Peer Y."/>
            <person name="Mizrachi E."/>
        </authorList>
    </citation>
    <scope>NUCLEOTIDE SEQUENCE</scope>
    <source>
        <tissue evidence="3">Young leaves</tissue>
    </source>
</reference>
<protein>
    <recommendedName>
        <fullName evidence="2">Neprosin PEP catalytic domain-containing protein</fullName>
    </recommendedName>
</protein>
<evidence type="ECO:0000259" key="2">
    <source>
        <dbReference type="PROSITE" id="PS52045"/>
    </source>
</evidence>
<dbReference type="InterPro" id="IPR053168">
    <property type="entry name" value="Glutamic_endopeptidase"/>
</dbReference>
<evidence type="ECO:0000313" key="4">
    <source>
        <dbReference type="Proteomes" id="UP001141806"/>
    </source>
</evidence>
<dbReference type="PROSITE" id="PS52045">
    <property type="entry name" value="NEPROSIN_PEP_CD"/>
    <property type="match status" value="1"/>
</dbReference>
<feature type="chain" id="PRO_5040457635" description="Neprosin PEP catalytic domain-containing protein" evidence="1">
    <location>
        <begin position="21"/>
        <end position="364"/>
    </location>
</feature>
<dbReference type="Pfam" id="PF03080">
    <property type="entry name" value="Neprosin"/>
    <property type="match status" value="1"/>
</dbReference>
<dbReference type="PANTHER" id="PTHR31589">
    <property type="entry name" value="PROTEIN, PUTATIVE (DUF239)-RELATED-RELATED"/>
    <property type="match status" value="1"/>
</dbReference>
<dbReference type="Proteomes" id="UP001141806">
    <property type="component" value="Unassembled WGS sequence"/>
</dbReference>
<proteinExistence type="predicted"/>
<organism evidence="3 4">
    <name type="scientific">Protea cynaroides</name>
    <dbReference type="NCBI Taxonomy" id="273540"/>
    <lineage>
        <taxon>Eukaryota</taxon>
        <taxon>Viridiplantae</taxon>
        <taxon>Streptophyta</taxon>
        <taxon>Embryophyta</taxon>
        <taxon>Tracheophyta</taxon>
        <taxon>Spermatophyta</taxon>
        <taxon>Magnoliopsida</taxon>
        <taxon>Proteales</taxon>
        <taxon>Proteaceae</taxon>
        <taxon>Protea</taxon>
    </lineage>
</organism>
<evidence type="ECO:0000256" key="1">
    <source>
        <dbReference type="SAM" id="SignalP"/>
    </source>
</evidence>
<name>A0A9Q0L5K8_9MAGN</name>
<sequence>MNCFCFLMTYLVLFKSGVDGDKSLPRNQEDEELKLLNKPAVKSIKTKYGDIYDCVDIKKQPAFDHPLLRNHTIQMKPSSFPKGMIDKELLASKPSKIGVKHSWCPPGTILIRRTQKEVIIRAKSQVRRYRGHTRQLTTGIPGYHFATFRLARSDRTYFGALVYLGIYQPYVSSVNQASEAVLWLENGPVDLYSTVFESDGHYLVIIELELFLIGLQMGFTKQVAIISSARVLYKSAVNRALVSPMIEFPYTEEINMRMGSMCSGIQILEIGAIIGSGGQVYGPPNEHSPQMGNGYFPVQNFRLASKARRLQYVNDQFVLVDPAPNSLKIEMDSPACYKVESVMPPVKPWINGFYYGGPGGECGI</sequence>
<feature type="signal peptide" evidence="1">
    <location>
        <begin position="1"/>
        <end position="20"/>
    </location>
</feature>
<accession>A0A9Q0L5K8</accession>
<dbReference type="AlphaFoldDB" id="A0A9Q0L5K8"/>
<dbReference type="OrthoDB" id="1935425at2759"/>
<dbReference type="Pfam" id="PF14365">
    <property type="entry name" value="Neprosin_AP"/>
    <property type="match status" value="1"/>
</dbReference>
<dbReference type="PANTHER" id="PTHR31589:SF110">
    <property type="entry name" value="PROTEIN, PUTATIVE (DUF239)-RELATED"/>
    <property type="match status" value="1"/>
</dbReference>
<keyword evidence="1" id="KW-0732">Signal</keyword>
<gene>
    <name evidence="3" type="ORF">NE237_033173</name>
</gene>